<dbReference type="GO" id="GO:0004803">
    <property type="term" value="F:transposase activity"/>
    <property type="evidence" value="ECO:0007669"/>
    <property type="project" value="InterPro"/>
</dbReference>
<name>A0A0P9AFT8_9CLOT</name>
<proteinExistence type="predicted"/>
<dbReference type="InterPro" id="IPR009057">
    <property type="entry name" value="Homeodomain-like_sf"/>
</dbReference>
<evidence type="ECO:0000313" key="1">
    <source>
        <dbReference type="EMBL" id="KPU44229.1"/>
    </source>
</evidence>
<dbReference type="GO" id="GO:0006313">
    <property type="term" value="P:DNA transposition"/>
    <property type="evidence" value="ECO:0007669"/>
    <property type="project" value="InterPro"/>
</dbReference>
<organism evidence="1 2">
    <name type="scientific">Oxobacter pfennigii</name>
    <dbReference type="NCBI Taxonomy" id="36849"/>
    <lineage>
        <taxon>Bacteria</taxon>
        <taxon>Bacillati</taxon>
        <taxon>Bacillota</taxon>
        <taxon>Clostridia</taxon>
        <taxon>Eubacteriales</taxon>
        <taxon>Clostridiaceae</taxon>
        <taxon>Oxobacter</taxon>
    </lineage>
</organism>
<sequence>MPSNNSKYTEEMREQTAKFILETGKSATSFAEEMGIDINTVCRWVRDYRRIKCLLMLNQKG</sequence>
<evidence type="ECO:0000313" key="2">
    <source>
        <dbReference type="Proteomes" id="UP000050326"/>
    </source>
</evidence>
<accession>A0A0P9AFT8</accession>
<keyword evidence="2" id="KW-1185">Reference proteome</keyword>
<reference evidence="1 2" key="1">
    <citation type="submission" date="2015-09" db="EMBL/GenBank/DDBJ databases">
        <title>Genome sequence of Oxobacter pfennigii DSM 3222.</title>
        <authorList>
            <person name="Poehlein A."/>
            <person name="Bengelsdorf F.R."/>
            <person name="Schiel-Bengelsdorf B."/>
            <person name="Duerre P."/>
            <person name="Daniel R."/>
        </authorList>
    </citation>
    <scope>NUCLEOTIDE SEQUENCE [LARGE SCALE GENOMIC DNA]</scope>
    <source>
        <strain evidence="1 2">DSM 3222</strain>
    </source>
</reference>
<dbReference type="InterPro" id="IPR002514">
    <property type="entry name" value="Transposase_8"/>
</dbReference>
<comment type="caution">
    <text evidence="1">The sequence shown here is derived from an EMBL/GenBank/DDBJ whole genome shotgun (WGS) entry which is preliminary data.</text>
</comment>
<dbReference type="GO" id="GO:0003677">
    <property type="term" value="F:DNA binding"/>
    <property type="evidence" value="ECO:0007669"/>
    <property type="project" value="InterPro"/>
</dbReference>
<protein>
    <submittedName>
        <fullName evidence="1">Transposase</fullName>
    </submittedName>
</protein>
<dbReference type="Pfam" id="PF01527">
    <property type="entry name" value="HTH_Tnp_1"/>
    <property type="match status" value="1"/>
</dbReference>
<dbReference type="AlphaFoldDB" id="A0A0P9AFT8"/>
<dbReference type="SUPFAM" id="SSF46689">
    <property type="entry name" value="Homeodomain-like"/>
    <property type="match status" value="1"/>
</dbReference>
<dbReference type="Proteomes" id="UP000050326">
    <property type="component" value="Unassembled WGS sequence"/>
</dbReference>
<dbReference type="EMBL" id="LKET01000032">
    <property type="protein sequence ID" value="KPU44229.1"/>
    <property type="molecule type" value="Genomic_DNA"/>
</dbReference>
<gene>
    <name evidence="1" type="ORF">OXPF_23970</name>
</gene>
<dbReference type="OrthoDB" id="4379323at2"/>
<dbReference type="RefSeq" id="WP_054875415.1">
    <property type="nucleotide sequence ID" value="NZ_LKET01000032.1"/>
</dbReference>